<accession>A0A1N7DT12</accession>
<gene>
    <name evidence="6" type="ORF">SAMN02745664_10288</name>
</gene>
<dbReference type="AlphaFoldDB" id="A0A1N7DT12"/>
<dbReference type="PANTHER" id="PTHR43585:SF2">
    <property type="entry name" value="ATP-GRASP ENZYME FSQD"/>
    <property type="match status" value="1"/>
</dbReference>
<dbReference type="PROSITE" id="PS50975">
    <property type="entry name" value="ATP_GRASP"/>
    <property type="match status" value="1"/>
</dbReference>
<dbReference type="Proteomes" id="UP000187495">
    <property type="component" value="Unassembled WGS sequence"/>
</dbReference>
<evidence type="ECO:0000256" key="1">
    <source>
        <dbReference type="ARBA" id="ARBA00022598"/>
    </source>
</evidence>
<dbReference type="PANTHER" id="PTHR43585">
    <property type="entry name" value="FUMIPYRROLE BIOSYNTHESIS PROTEIN C"/>
    <property type="match status" value="1"/>
</dbReference>
<proteinExistence type="predicted"/>
<evidence type="ECO:0000313" key="7">
    <source>
        <dbReference type="Proteomes" id="UP000187495"/>
    </source>
</evidence>
<reference evidence="7" key="1">
    <citation type="submission" date="2017-01" db="EMBL/GenBank/DDBJ databases">
        <authorList>
            <person name="Varghese N."/>
            <person name="Submissions S."/>
        </authorList>
    </citation>
    <scope>NUCLEOTIDE SEQUENCE [LARGE SCALE GENOMIC DNA]</scope>
    <source>
        <strain evidence="7">DSM 21768</strain>
    </source>
</reference>
<dbReference type="InterPro" id="IPR011761">
    <property type="entry name" value="ATP-grasp"/>
</dbReference>
<organism evidence="6 7">
    <name type="scientific">Moraxella cuniculi DSM 21768</name>
    <dbReference type="NCBI Taxonomy" id="1122245"/>
    <lineage>
        <taxon>Bacteria</taxon>
        <taxon>Pseudomonadati</taxon>
        <taxon>Pseudomonadota</taxon>
        <taxon>Gammaproteobacteria</taxon>
        <taxon>Moraxellales</taxon>
        <taxon>Moraxellaceae</taxon>
        <taxon>Moraxella</taxon>
    </lineage>
</organism>
<keyword evidence="3 4" id="KW-0067">ATP-binding</keyword>
<dbReference type="SUPFAM" id="SSF56059">
    <property type="entry name" value="Glutathione synthetase ATP-binding domain-like"/>
    <property type="match status" value="1"/>
</dbReference>
<keyword evidence="7" id="KW-1185">Reference proteome</keyword>
<evidence type="ECO:0000259" key="5">
    <source>
        <dbReference type="PROSITE" id="PS50975"/>
    </source>
</evidence>
<name>A0A1N7DT12_9GAMM</name>
<sequence>MELAHIFPYSFGNGLDDDICQTLIGCLQALGLKNCVAHVEFKLHQRQVFVVEINPRLAGDMIVDLVRTACGVDMGKIAYLSHTGTPWAADLAINHTCHAATAYLYSEQTGTVMTVRTDGSEQDLWLRPLPRYNTGNLTSSDDRLGCVIATADTWQSALQKTQHIADTTVISFGEI</sequence>
<dbReference type="STRING" id="34061.B0189_03290"/>
<dbReference type="InterPro" id="IPR052032">
    <property type="entry name" value="ATP-dep_AA_Ligase"/>
</dbReference>
<dbReference type="GO" id="GO:0016874">
    <property type="term" value="F:ligase activity"/>
    <property type="evidence" value="ECO:0007669"/>
    <property type="project" value="UniProtKB-KW"/>
</dbReference>
<dbReference type="GO" id="GO:0005524">
    <property type="term" value="F:ATP binding"/>
    <property type="evidence" value="ECO:0007669"/>
    <property type="project" value="UniProtKB-UniRule"/>
</dbReference>
<feature type="domain" description="ATP-grasp" evidence="5">
    <location>
        <begin position="28"/>
        <end position="83"/>
    </location>
</feature>
<dbReference type="GO" id="GO:0046872">
    <property type="term" value="F:metal ion binding"/>
    <property type="evidence" value="ECO:0007669"/>
    <property type="project" value="InterPro"/>
</dbReference>
<protein>
    <recommendedName>
        <fullName evidence="5">ATP-grasp domain-containing protein</fullName>
    </recommendedName>
</protein>
<keyword evidence="2 4" id="KW-0547">Nucleotide-binding</keyword>
<dbReference type="Gene3D" id="3.30.470.20">
    <property type="entry name" value="ATP-grasp fold, B domain"/>
    <property type="match status" value="1"/>
</dbReference>
<evidence type="ECO:0000256" key="3">
    <source>
        <dbReference type="ARBA" id="ARBA00022840"/>
    </source>
</evidence>
<dbReference type="EMBL" id="FTNU01000002">
    <property type="protein sequence ID" value="SIR78940.1"/>
    <property type="molecule type" value="Genomic_DNA"/>
</dbReference>
<evidence type="ECO:0000313" key="6">
    <source>
        <dbReference type="EMBL" id="SIR78940.1"/>
    </source>
</evidence>
<evidence type="ECO:0000256" key="2">
    <source>
        <dbReference type="ARBA" id="ARBA00022741"/>
    </source>
</evidence>
<evidence type="ECO:0000256" key="4">
    <source>
        <dbReference type="PROSITE-ProRule" id="PRU00409"/>
    </source>
</evidence>
<keyword evidence="1" id="KW-0436">Ligase</keyword>